<dbReference type="RefSeq" id="WP_006723517.1">
    <property type="nucleotide sequence ID" value="NZ_GG692710.1"/>
</dbReference>
<protein>
    <recommendedName>
        <fullName evidence="5">PIN domain-containing protein</fullName>
    </recommendedName>
</protein>
<name>C4FB50_9ACTN</name>
<accession>C4FB50</accession>
<evidence type="ECO:0000313" key="6">
    <source>
        <dbReference type="EMBL" id="EEP44050.1"/>
    </source>
</evidence>
<keyword evidence="3" id="KW-0378">Hydrolase</keyword>
<keyword evidence="1" id="KW-0540">Nuclease</keyword>
<evidence type="ECO:0000259" key="5">
    <source>
        <dbReference type="Pfam" id="PF01850"/>
    </source>
</evidence>
<dbReference type="GO" id="GO:0004518">
    <property type="term" value="F:nuclease activity"/>
    <property type="evidence" value="ECO:0007669"/>
    <property type="project" value="UniProtKB-KW"/>
</dbReference>
<keyword evidence="4" id="KW-0460">Magnesium</keyword>
<proteinExistence type="predicted"/>
<dbReference type="AlphaFoldDB" id="C4FB50"/>
<sequence>MKYIYWDSNCFIGYLKDEEYGRDARNGVVQAVGRGEAKLVTSVFTMVEVVKCRIKEKGELSVFDRKQRQDLENCFSPDNGVLLINVDRETASMARCAVWDYNVDPKDAIHVGSALQFCEVMVGEDDELVFQTFDKNLIKRAQGCGGIKFEEPNVADYPYQLSADFTG</sequence>
<dbReference type="Pfam" id="PF01850">
    <property type="entry name" value="PIN"/>
    <property type="match status" value="1"/>
</dbReference>
<dbReference type="Gene3D" id="3.40.50.1010">
    <property type="entry name" value="5'-nuclease"/>
    <property type="match status" value="1"/>
</dbReference>
<keyword evidence="2" id="KW-0479">Metal-binding</keyword>
<evidence type="ECO:0000256" key="2">
    <source>
        <dbReference type="ARBA" id="ARBA00022723"/>
    </source>
</evidence>
<dbReference type="GO" id="GO:0046872">
    <property type="term" value="F:metal ion binding"/>
    <property type="evidence" value="ECO:0007669"/>
    <property type="project" value="UniProtKB-KW"/>
</dbReference>
<dbReference type="EMBL" id="ABXH02000030">
    <property type="protein sequence ID" value="EEP44050.1"/>
    <property type="molecule type" value="Genomic_DNA"/>
</dbReference>
<organism evidence="6 7">
    <name type="scientific">Collinsella intestinalis DSM 13280</name>
    <dbReference type="NCBI Taxonomy" id="521003"/>
    <lineage>
        <taxon>Bacteria</taxon>
        <taxon>Bacillati</taxon>
        <taxon>Actinomycetota</taxon>
        <taxon>Coriobacteriia</taxon>
        <taxon>Coriobacteriales</taxon>
        <taxon>Coriobacteriaceae</taxon>
        <taxon>Collinsella</taxon>
    </lineage>
</organism>
<dbReference type="GO" id="GO:0016787">
    <property type="term" value="F:hydrolase activity"/>
    <property type="evidence" value="ECO:0007669"/>
    <property type="project" value="UniProtKB-KW"/>
</dbReference>
<dbReference type="eggNOG" id="COG1848">
    <property type="taxonomic scope" value="Bacteria"/>
</dbReference>
<dbReference type="InterPro" id="IPR029060">
    <property type="entry name" value="PIN-like_dom_sf"/>
</dbReference>
<reference evidence="6 7" key="1">
    <citation type="submission" date="2009-04" db="EMBL/GenBank/DDBJ databases">
        <authorList>
            <person name="Weinstock G."/>
            <person name="Sodergren E."/>
            <person name="Clifton S."/>
            <person name="Fulton L."/>
            <person name="Fulton B."/>
            <person name="Courtney L."/>
            <person name="Fronick C."/>
            <person name="Harrison M."/>
            <person name="Strong C."/>
            <person name="Farmer C."/>
            <person name="Delahaunty K."/>
            <person name="Markovic C."/>
            <person name="Hall O."/>
            <person name="Minx P."/>
            <person name="Tomlinson C."/>
            <person name="Mitreva M."/>
            <person name="Nelson J."/>
            <person name="Hou S."/>
            <person name="Wollam A."/>
            <person name="Pepin K.H."/>
            <person name="Johnson M."/>
            <person name="Bhonagiri V."/>
            <person name="Nash W.E."/>
            <person name="Warren W."/>
            <person name="Chinwalla A."/>
            <person name="Mardis E.R."/>
            <person name="Wilson R.K."/>
        </authorList>
    </citation>
    <scope>NUCLEOTIDE SEQUENCE [LARGE SCALE GENOMIC DNA]</scope>
    <source>
        <strain evidence="6 7">DSM 13280</strain>
    </source>
</reference>
<dbReference type="SUPFAM" id="SSF88723">
    <property type="entry name" value="PIN domain-like"/>
    <property type="match status" value="1"/>
</dbReference>
<dbReference type="Proteomes" id="UP000003295">
    <property type="component" value="Unassembled WGS sequence"/>
</dbReference>
<feature type="domain" description="PIN" evidence="5">
    <location>
        <begin position="4"/>
        <end position="137"/>
    </location>
</feature>
<dbReference type="InterPro" id="IPR002716">
    <property type="entry name" value="PIN_dom"/>
</dbReference>
<evidence type="ECO:0000313" key="7">
    <source>
        <dbReference type="Proteomes" id="UP000003295"/>
    </source>
</evidence>
<gene>
    <name evidence="6" type="ORF">COLINT_03300</name>
</gene>
<evidence type="ECO:0000256" key="4">
    <source>
        <dbReference type="ARBA" id="ARBA00022842"/>
    </source>
</evidence>
<evidence type="ECO:0000256" key="1">
    <source>
        <dbReference type="ARBA" id="ARBA00022722"/>
    </source>
</evidence>
<evidence type="ECO:0000256" key="3">
    <source>
        <dbReference type="ARBA" id="ARBA00022801"/>
    </source>
</evidence>
<dbReference type="HOGENOM" id="CLU_139111_0_0_11"/>
<comment type="caution">
    <text evidence="6">The sequence shown here is derived from an EMBL/GenBank/DDBJ whole genome shotgun (WGS) entry which is preliminary data.</text>
</comment>
<dbReference type="STRING" id="521003.COLINT_03300"/>